<comment type="caution">
    <text evidence="8">The sequence shown here is derived from an EMBL/GenBank/DDBJ whole genome shotgun (WGS) entry which is preliminary data.</text>
</comment>
<dbReference type="Proteomes" id="UP001172155">
    <property type="component" value="Unassembled WGS sequence"/>
</dbReference>
<gene>
    <name evidence="8" type="ORF">B0T18DRAFT_438124</name>
</gene>
<organism evidence="8 9">
    <name type="scientific">Schizothecium vesticola</name>
    <dbReference type="NCBI Taxonomy" id="314040"/>
    <lineage>
        <taxon>Eukaryota</taxon>
        <taxon>Fungi</taxon>
        <taxon>Dikarya</taxon>
        <taxon>Ascomycota</taxon>
        <taxon>Pezizomycotina</taxon>
        <taxon>Sordariomycetes</taxon>
        <taxon>Sordariomycetidae</taxon>
        <taxon>Sordariales</taxon>
        <taxon>Schizotheciaceae</taxon>
        <taxon>Schizothecium</taxon>
    </lineage>
</organism>
<name>A0AA40K4X6_9PEZI</name>
<sequence length="273" mass="29516">MPPTILHSPLPLTSDCHHYTDISQVPWDIQKYYHQRHSLFHLYSSSPSSPSIHLTDAAWFGVTPEPVALQIAHDLDPPSSPTSSPTTIIDIFAGAGGNAIAFALSGKWSRVVAIERDAATLACAQNNARVYGVYDEVVWILGDSFEVLALLRAQGRGKGGVELSVLLEDMAAESTVVFASPPWGGVSYADRDVFDLSAMEPYNLAEIHEACRPMRHVLFLPRTSDIRQVAALVPKGKGEKVDVVQYCMHGASKGMVAYIPAAGEQDAEETSGS</sequence>
<comment type="catalytic activity">
    <reaction evidence="6">
        <text>a 5'-end (N(7)-methyl 5'-triphosphoguanosine)-ribonucleoside in snRNA + S-adenosyl-L-methionine = a 5'-end (N(2),N(7)-dimethyl 5'-triphosphoguanosine)-ribonucleoside in snRNA + S-adenosyl-L-homocysteine + H(+)</text>
        <dbReference type="Rhea" id="RHEA:78471"/>
        <dbReference type="Rhea" id="RHEA-COMP:19085"/>
        <dbReference type="Rhea" id="RHEA-COMP:19087"/>
        <dbReference type="ChEBI" id="CHEBI:15378"/>
        <dbReference type="ChEBI" id="CHEBI:57856"/>
        <dbReference type="ChEBI" id="CHEBI:59789"/>
        <dbReference type="ChEBI" id="CHEBI:156461"/>
        <dbReference type="ChEBI" id="CHEBI:172880"/>
    </reaction>
    <physiologicalReaction direction="left-to-right" evidence="6">
        <dbReference type="Rhea" id="RHEA:78472"/>
    </physiologicalReaction>
</comment>
<evidence type="ECO:0000313" key="8">
    <source>
        <dbReference type="EMBL" id="KAK0746056.1"/>
    </source>
</evidence>
<dbReference type="Gene3D" id="3.40.50.150">
    <property type="entry name" value="Vaccinia Virus protein VP39"/>
    <property type="match status" value="1"/>
</dbReference>
<accession>A0AA40K4X6</accession>
<evidence type="ECO:0000256" key="5">
    <source>
        <dbReference type="ARBA" id="ARBA00048763"/>
    </source>
</evidence>
<evidence type="ECO:0000313" key="9">
    <source>
        <dbReference type="Proteomes" id="UP001172155"/>
    </source>
</evidence>
<comment type="catalytic activity">
    <reaction evidence="3">
        <text>a 5'-end (N(2),N(7)-dimethyl 5'-triphosphoguanosine)-ribonucleoside in snoRNA + S-adenosyl-L-methionine = a 5'-end (N(2),N(2),N(7)-trimethyl 5'-triphosphoguanosine)-ribonucleoside in snoRNA + S-adenosyl-L-homocysteine + H(+)</text>
        <dbReference type="Rhea" id="RHEA:78507"/>
        <dbReference type="Rhea" id="RHEA-COMP:19088"/>
        <dbReference type="Rhea" id="RHEA-COMP:19090"/>
        <dbReference type="ChEBI" id="CHEBI:15378"/>
        <dbReference type="ChEBI" id="CHEBI:57856"/>
        <dbReference type="ChEBI" id="CHEBI:59789"/>
        <dbReference type="ChEBI" id="CHEBI:167623"/>
        <dbReference type="ChEBI" id="CHEBI:172880"/>
    </reaction>
    <physiologicalReaction direction="left-to-right" evidence="3">
        <dbReference type="Rhea" id="RHEA:78508"/>
    </physiologicalReaction>
</comment>
<dbReference type="InterPro" id="IPR019012">
    <property type="entry name" value="RNA_cap_Gua-N2-MeTrfase"/>
</dbReference>
<evidence type="ECO:0000256" key="3">
    <source>
        <dbReference type="ARBA" id="ARBA00047418"/>
    </source>
</evidence>
<evidence type="ECO:0000256" key="1">
    <source>
        <dbReference type="ARBA" id="ARBA00018517"/>
    </source>
</evidence>
<comment type="similarity">
    <text evidence="2">Belongs to the methyltransferase superfamily. Trimethylguanosine synthase family.</text>
</comment>
<dbReference type="EMBL" id="JAUKUD010000004">
    <property type="protein sequence ID" value="KAK0746056.1"/>
    <property type="molecule type" value="Genomic_DNA"/>
</dbReference>
<dbReference type="PANTHER" id="PTHR14741">
    <property type="entry name" value="S-ADENOSYLMETHIONINE-DEPENDENT METHYLTRANSFERASE RELATED"/>
    <property type="match status" value="1"/>
</dbReference>
<dbReference type="InterPro" id="IPR029063">
    <property type="entry name" value="SAM-dependent_MTases_sf"/>
</dbReference>
<comment type="catalytic activity">
    <reaction evidence="4">
        <text>a 5'-end (N(7)-methyl 5'-triphosphoguanosine)-ribonucleoside in snoRNA + S-adenosyl-L-methionine = a 5'-end (N(2),N(7)-dimethyl 5'-triphosphoguanosine)-ribonucleoside in snoRNA + S-adenosyl-L-homocysteine + H(+)</text>
        <dbReference type="Rhea" id="RHEA:78475"/>
        <dbReference type="Rhea" id="RHEA-COMP:19086"/>
        <dbReference type="Rhea" id="RHEA-COMP:19088"/>
        <dbReference type="ChEBI" id="CHEBI:15378"/>
        <dbReference type="ChEBI" id="CHEBI:57856"/>
        <dbReference type="ChEBI" id="CHEBI:59789"/>
        <dbReference type="ChEBI" id="CHEBI:156461"/>
        <dbReference type="ChEBI" id="CHEBI:172880"/>
    </reaction>
    <physiologicalReaction direction="left-to-right" evidence="4">
        <dbReference type="Rhea" id="RHEA:78476"/>
    </physiologicalReaction>
</comment>
<dbReference type="PANTHER" id="PTHR14741:SF32">
    <property type="entry name" value="TRIMETHYLGUANOSINE SYNTHASE"/>
    <property type="match status" value="1"/>
</dbReference>
<keyword evidence="9" id="KW-1185">Reference proteome</keyword>
<evidence type="ECO:0000256" key="6">
    <source>
        <dbReference type="ARBA" id="ARBA00049075"/>
    </source>
</evidence>
<dbReference type="AlphaFoldDB" id="A0AA40K4X6"/>
<proteinExistence type="inferred from homology"/>
<protein>
    <recommendedName>
        <fullName evidence="1">Trimethylguanosine synthase</fullName>
    </recommendedName>
    <alternativeName>
        <fullName evidence="7">Cap-specific guanine-N(2) methyltransferase</fullName>
    </alternativeName>
</protein>
<keyword evidence="8" id="KW-0489">Methyltransferase</keyword>
<evidence type="ECO:0000256" key="4">
    <source>
        <dbReference type="ARBA" id="ARBA00048740"/>
    </source>
</evidence>
<evidence type="ECO:0000256" key="7">
    <source>
        <dbReference type="ARBA" id="ARBA00049790"/>
    </source>
</evidence>
<evidence type="ECO:0000256" key="2">
    <source>
        <dbReference type="ARBA" id="ARBA00025783"/>
    </source>
</evidence>
<dbReference type="GO" id="GO:0071164">
    <property type="term" value="F:RNA cap trimethylguanosine synthase activity"/>
    <property type="evidence" value="ECO:0007669"/>
    <property type="project" value="TreeGrafter"/>
</dbReference>
<dbReference type="GO" id="GO:0005634">
    <property type="term" value="C:nucleus"/>
    <property type="evidence" value="ECO:0007669"/>
    <property type="project" value="TreeGrafter"/>
</dbReference>
<dbReference type="SUPFAM" id="SSF53335">
    <property type="entry name" value="S-adenosyl-L-methionine-dependent methyltransferases"/>
    <property type="match status" value="1"/>
</dbReference>
<reference evidence="8" key="1">
    <citation type="submission" date="2023-06" db="EMBL/GenBank/DDBJ databases">
        <title>Genome-scale phylogeny and comparative genomics of the fungal order Sordariales.</title>
        <authorList>
            <consortium name="Lawrence Berkeley National Laboratory"/>
            <person name="Hensen N."/>
            <person name="Bonometti L."/>
            <person name="Westerberg I."/>
            <person name="Brannstrom I.O."/>
            <person name="Guillou S."/>
            <person name="Cros-Aarteil S."/>
            <person name="Calhoun S."/>
            <person name="Haridas S."/>
            <person name="Kuo A."/>
            <person name="Mondo S."/>
            <person name="Pangilinan J."/>
            <person name="Riley R."/>
            <person name="LaButti K."/>
            <person name="Andreopoulos B."/>
            <person name="Lipzen A."/>
            <person name="Chen C."/>
            <person name="Yanf M."/>
            <person name="Daum C."/>
            <person name="Ng V."/>
            <person name="Clum A."/>
            <person name="Steindorff A."/>
            <person name="Ohm R."/>
            <person name="Martin F."/>
            <person name="Silar P."/>
            <person name="Natvig D."/>
            <person name="Lalanne C."/>
            <person name="Gautier V."/>
            <person name="Ament-velasquez S.L."/>
            <person name="Kruys A."/>
            <person name="Hutchinson M.I."/>
            <person name="Powell A.J."/>
            <person name="Barry K."/>
            <person name="Miller A.N."/>
            <person name="Grigoriev I.V."/>
            <person name="Debuchy R."/>
            <person name="Gladieux P."/>
            <person name="Thoren M.H."/>
            <person name="Johannesson H."/>
        </authorList>
    </citation>
    <scope>NUCLEOTIDE SEQUENCE</scope>
    <source>
        <strain evidence="8">SMH3187-1</strain>
    </source>
</reference>
<dbReference type="Pfam" id="PF09445">
    <property type="entry name" value="Methyltransf_15"/>
    <property type="match status" value="1"/>
</dbReference>
<comment type="catalytic activity">
    <reaction evidence="5">
        <text>a 5'-end (N(2),N(7)-dimethyl 5'-triphosphoguanosine)-ribonucleoside in snRNA + S-adenosyl-L-methionine = a 5'-end (N(2),N(2),N(7)-trimethyl 5'-triphosphoguanosine)-ribonucleoside in snRNA + S-adenosyl-L-homocysteine + H(+)</text>
        <dbReference type="Rhea" id="RHEA:78479"/>
        <dbReference type="Rhea" id="RHEA-COMP:19087"/>
        <dbReference type="Rhea" id="RHEA-COMP:19089"/>
        <dbReference type="ChEBI" id="CHEBI:15378"/>
        <dbReference type="ChEBI" id="CHEBI:57856"/>
        <dbReference type="ChEBI" id="CHEBI:59789"/>
        <dbReference type="ChEBI" id="CHEBI:167623"/>
        <dbReference type="ChEBI" id="CHEBI:172880"/>
    </reaction>
    <physiologicalReaction direction="left-to-right" evidence="5">
        <dbReference type="Rhea" id="RHEA:78480"/>
    </physiologicalReaction>
</comment>
<keyword evidence="8" id="KW-0808">Transferase</keyword>
<dbReference type="CDD" id="cd02440">
    <property type="entry name" value="AdoMet_MTases"/>
    <property type="match status" value="1"/>
</dbReference>